<dbReference type="SUPFAM" id="SSF51735">
    <property type="entry name" value="NAD(P)-binding Rossmann-fold domains"/>
    <property type="match status" value="1"/>
</dbReference>
<evidence type="ECO:0000256" key="5">
    <source>
        <dbReference type="ARBA" id="ARBA00022741"/>
    </source>
</evidence>
<keyword evidence="7 8" id="KW-0133">Cell shape</keyword>
<dbReference type="SUPFAM" id="SSF53623">
    <property type="entry name" value="MurD-like peptide ligases, catalytic domain"/>
    <property type="match status" value="1"/>
</dbReference>
<evidence type="ECO:0000256" key="8">
    <source>
        <dbReference type="RuleBase" id="RU003664"/>
    </source>
</evidence>
<dbReference type="InterPro" id="IPR005762">
    <property type="entry name" value="MurD"/>
</dbReference>
<dbReference type="STRING" id="1121455.SAMN02745728_00999"/>
<sequence length="446" mass="49082">MNGLNDKLIKNKLFEKGDLILVVGAGVSGEAAALLAAKLGGKVRVLEQKSTAITDKFSALAKEFGIEIQVGEHKPEHFENAVLAVLSPGIHPEKIENFLKGKSKSQKDIPLMAELEFASLFTDTPMIAITGTSGKTTTASLMAAMLKEADKKVFLGGNIGTPLSEYILSEKEADVLVLEVSSFQLMTCQTFHPQVGILLNLGLNHLDWHNDMQEYQDAKFKLFSKQNANDLALINTELKQETAQYNLQAQVKFVDSKTLQPRFKKTNLLGEHNRLNEEFAFWAVEFFGVSEACAALAVEKFQALENRLEPVIEKDGVLYVNDSKSTTAASLGVALETFANLSVKRPVILLAGGKFKGGDLKGLSTLIKQTVKNVILFGDSRKVFEEAWSDLTDISWFPDMEIAFKKVKEVAQSGDVVLLSPATASYDLYKDYTKRGEHFRLLAKGI</sequence>
<evidence type="ECO:0000313" key="12">
    <source>
        <dbReference type="Proteomes" id="UP000186469"/>
    </source>
</evidence>
<dbReference type="Pfam" id="PF02875">
    <property type="entry name" value="Mur_ligase_C"/>
    <property type="match status" value="1"/>
</dbReference>
<protein>
    <recommendedName>
        <fullName evidence="7 8">UDP-N-acetylmuramoylalanine--D-glutamate ligase</fullName>
        <ecNumber evidence="7 8">6.3.2.9</ecNumber>
    </recommendedName>
    <alternativeName>
        <fullName evidence="7">D-glutamic acid-adding enzyme</fullName>
    </alternativeName>
    <alternativeName>
        <fullName evidence="7">UDP-N-acetylmuramoyl-L-alanyl-D-glutamate synthetase</fullName>
    </alternativeName>
</protein>
<keyword evidence="7 8" id="KW-0573">Peptidoglycan synthesis</keyword>
<dbReference type="Proteomes" id="UP000186469">
    <property type="component" value="Unassembled WGS sequence"/>
</dbReference>
<dbReference type="RefSeq" id="WP_072696700.1">
    <property type="nucleotide sequence ID" value="NZ_FRDI01000004.1"/>
</dbReference>
<dbReference type="PANTHER" id="PTHR43692:SF1">
    <property type="entry name" value="UDP-N-ACETYLMURAMOYLALANINE--D-GLUTAMATE LIGASE"/>
    <property type="match status" value="1"/>
</dbReference>
<evidence type="ECO:0000256" key="7">
    <source>
        <dbReference type="HAMAP-Rule" id="MF_00639"/>
    </source>
</evidence>
<reference evidence="11 12" key="1">
    <citation type="submission" date="2016-12" db="EMBL/GenBank/DDBJ databases">
        <authorList>
            <person name="Song W.-J."/>
            <person name="Kurnit D.M."/>
        </authorList>
    </citation>
    <scope>NUCLEOTIDE SEQUENCE [LARGE SCALE GENOMIC DNA]</scope>
    <source>
        <strain evidence="11 12">DSM 11393</strain>
    </source>
</reference>
<feature type="domain" description="Mur ligase C-terminal" evidence="9">
    <location>
        <begin position="307"/>
        <end position="422"/>
    </location>
</feature>
<evidence type="ECO:0000256" key="3">
    <source>
        <dbReference type="ARBA" id="ARBA00022490"/>
    </source>
</evidence>
<dbReference type="AlphaFoldDB" id="A0A1M7SLR2"/>
<evidence type="ECO:0000313" key="11">
    <source>
        <dbReference type="EMBL" id="SHN59356.1"/>
    </source>
</evidence>
<dbReference type="GO" id="GO:0009252">
    <property type="term" value="P:peptidoglycan biosynthetic process"/>
    <property type="evidence" value="ECO:0007669"/>
    <property type="project" value="UniProtKB-UniRule"/>
</dbReference>
<dbReference type="GO" id="GO:0008360">
    <property type="term" value="P:regulation of cell shape"/>
    <property type="evidence" value="ECO:0007669"/>
    <property type="project" value="UniProtKB-KW"/>
</dbReference>
<dbReference type="GO" id="GO:0051301">
    <property type="term" value="P:cell division"/>
    <property type="evidence" value="ECO:0007669"/>
    <property type="project" value="UniProtKB-KW"/>
</dbReference>
<dbReference type="Gene3D" id="3.90.190.20">
    <property type="entry name" value="Mur ligase, C-terminal domain"/>
    <property type="match status" value="1"/>
</dbReference>
<dbReference type="Gene3D" id="3.40.1190.10">
    <property type="entry name" value="Mur-like, catalytic domain"/>
    <property type="match status" value="1"/>
</dbReference>
<evidence type="ECO:0000256" key="2">
    <source>
        <dbReference type="ARBA" id="ARBA00004752"/>
    </source>
</evidence>
<keyword evidence="7 8" id="KW-0132">Cell division</keyword>
<dbReference type="InterPro" id="IPR013221">
    <property type="entry name" value="Mur_ligase_cen"/>
</dbReference>
<keyword evidence="7 8" id="KW-0131">Cell cycle</keyword>
<keyword evidence="3 7" id="KW-0963">Cytoplasm</keyword>
<comment type="function">
    <text evidence="7 8">Cell wall formation. Catalyzes the addition of glutamate to the nucleotide precursor UDP-N-acetylmuramoyl-L-alanine (UMA).</text>
</comment>
<evidence type="ECO:0000259" key="9">
    <source>
        <dbReference type="Pfam" id="PF02875"/>
    </source>
</evidence>
<comment type="subcellular location">
    <subcellularLocation>
        <location evidence="1 7 8">Cytoplasm</location>
    </subcellularLocation>
</comment>
<evidence type="ECO:0000256" key="4">
    <source>
        <dbReference type="ARBA" id="ARBA00022598"/>
    </source>
</evidence>
<dbReference type="InterPro" id="IPR036291">
    <property type="entry name" value="NAD(P)-bd_dom_sf"/>
</dbReference>
<dbReference type="NCBIfam" id="TIGR01087">
    <property type="entry name" value="murD"/>
    <property type="match status" value="1"/>
</dbReference>
<name>A0A1M7SLR2_9BACT</name>
<dbReference type="UniPathway" id="UPA00219"/>
<organism evidence="11 12">
    <name type="scientific">Desulfovibrio litoralis DSM 11393</name>
    <dbReference type="NCBI Taxonomy" id="1121455"/>
    <lineage>
        <taxon>Bacteria</taxon>
        <taxon>Pseudomonadati</taxon>
        <taxon>Thermodesulfobacteriota</taxon>
        <taxon>Desulfovibrionia</taxon>
        <taxon>Desulfovibrionales</taxon>
        <taxon>Desulfovibrionaceae</taxon>
        <taxon>Desulfovibrio</taxon>
    </lineage>
</organism>
<dbReference type="Gene3D" id="3.40.50.720">
    <property type="entry name" value="NAD(P)-binding Rossmann-like Domain"/>
    <property type="match status" value="1"/>
</dbReference>
<keyword evidence="4 7" id="KW-0436">Ligase</keyword>
<keyword evidence="6 7" id="KW-0067">ATP-binding</keyword>
<evidence type="ECO:0000259" key="10">
    <source>
        <dbReference type="Pfam" id="PF08245"/>
    </source>
</evidence>
<evidence type="ECO:0000256" key="1">
    <source>
        <dbReference type="ARBA" id="ARBA00004496"/>
    </source>
</evidence>
<dbReference type="SUPFAM" id="SSF53244">
    <property type="entry name" value="MurD-like peptide ligases, peptide-binding domain"/>
    <property type="match status" value="1"/>
</dbReference>
<dbReference type="OrthoDB" id="9809796at2"/>
<keyword evidence="7 8" id="KW-0961">Cell wall biogenesis/degradation</keyword>
<proteinExistence type="inferred from homology"/>
<dbReference type="GO" id="GO:0005737">
    <property type="term" value="C:cytoplasm"/>
    <property type="evidence" value="ECO:0007669"/>
    <property type="project" value="UniProtKB-SubCell"/>
</dbReference>
<feature type="domain" description="Mur ligase central" evidence="10">
    <location>
        <begin position="129"/>
        <end position="252"/>
    </location>
</feature>
<dbReference type="EC" id="6.3.2.9" evidence="7 8"/>
<evidence type="ECO:0000256" key="6">
    <source>
        <dbReference type="ARBA" id="ARBA00022840"/>
    </source>
</evidence>
<keyword evidence="12" id="KW-1185">Reference proteome</keyword>
<keyword evidence="5 7" id="KW-0547">Nucleotide-binding</keyword>
<dbReference type="Pfam" id="PF08245">
    <property type="entry name" value="Mur_ligase_M"/>
    <property type="match status" value="1"/>
</dbReference>
<gene>
    <name evidence="7" type="primary">murD</name>
    <name evidence="11" type="ORF">SAMN02745728_00999</name>
</gene>
<feature type="binding site" evidence="7">
    <location>
        <begin position="131"/>
        <end position="137"/>
    </location>
    <ligand>
        <name>ATP</name>
        <dbReference type="ChEBI" id="CHEBI:30616"/>
    </ligand>
</feature>
<dbReference type="HAMAP" id="MF_00639">
    <property type="entry name" value="MurD"/>
    <property type="match status" value="1"/>
</dbReference>
<comment type="similarity">
    <text evidence="7">Belongs to the MurCDEF family.</text>
</comment>
<dbReference type="GO" id="GO:0005524">
    <property type="term" value="F:ATP binding"/>
    <property type="evidence" value="ECO:0007669"/>
    <property type="project" value="UniProtKB-UniRule"/>
</dbReference>
<dbReference type="EMBL" id="FRDI01000004">
    <property type="protein sequence ID" value="SHN59356.1"/>
    <property type="molecule type" value="Genomic_DNA"/>
</dbReference>
<accession>A0A1M7SLR2</accession>
<dbReference type="PANTHER" id="PTHR43692">
    <property type="entry name" value="UDP-N-ACETYLMURAMOYLALANINE--D-GLUTAMATE LIGASE"/>
    <property type="match status" value="1"/>
</dbReference>
<comment type="catalytic activity">
    <reaction evidence="7 8">
        <text>UDP-N-acetyl-alpha-D-muramoyl-L-alanine + D-glutamate + ATP = UDP-N-acetyl-alpha-D-muramoyl-L-alanyl-D-glutamate + ADP + phosphate + H(+)</text>
        <dbReference type="Rhea" id="RHEA:16429"/>
        <dbReference type="ChEBI" id="CHEBI:15378"/>
        <dbReference type="ChEBI" id="CHEBI:29986"/>
        <dbReference type="ChEBI" id="CHEBI:30616"/>
        <dbReference type="ChEBI" id="CHEBI:43474"/>
        <dbReference type="ChEBI" id="CHEBI:83898"/>
        <dbReference type="ChEBI" id="CHEBI:83900"/>
        <dbReference type="ChEBI" id="CHEBI:456216"/>
        <dbReference type="EC" id="6.3.2.9"/>
    </reaction>
</comment>
<dbReference type="GO" id="GO:0071555">
    <property type="term" value="P:cell wall organization"/>
    <property type="evidence" value="ECO:0007669"/>
    <property type="project" value="UniProtKB-KW"/>
</dbReference>
<dbReference type="InterPro" id="IPR004101">
    <property type="entry name" value="Mur_ligase_C"/>
</dbReference>
<dbReference type="GO" id="GO:0008764">
    <property type="term" value="F:UDP-N-acetylmuramoylalanine-D-glutamate ligase activity"/>
    <property type="evidence" value="ECO:0007669"/>
    <property type="project" value="UniProtKB-UniRule"/>
</dbReference>
<comment type="pathway">
    <text evidence="2 7 8">Cell wall biogenesis; peptidoglycan biosynthesis.</text>
</comment>
<dbReference type="InterPro" id="IPR036565">
    <property type="entry name" value="Mur-like_cat_sf"/>
</dbReference>
<dbReference type="InterPro" id="IPR036615">
    <property type="entry name" value="Mur_ligase_C_dom_sf"/>
</dbReference>